<evidence type="ECO:0000313" key="4">
    <source>
        <dbReference type="EMBL" id="GEB45739.1"/>
    </source>
</evidence>
<reference evidence="4 5" key="1">
    <citation type="submission" date="2019-06" db="EMBL/GenBank/DDBJ databases">
        <title>Whole genome shotgun sequence of Microbacterium testaceum NBRC 12675.</title>
        <authorList>
            <person name="Hosoyama A."/>
            <person name="Uohara A."/>
            <person name="Ohji S."/>
            <person name="Ichikawa N."/>
        </authorList>
    </citation>
    <scope>NUCLEOTIDE SEQUENCE [LARGE SCALE GENOMIC DNA]</scope>
    <source>
        <strain evidence="4 5">NBRC 12675</strain>
    </source>
</reference>
<dbReference type="GeneID" id="57144372"/>
<dbReference type="Proteomes" id="UP000319525">
    <property type="component" value="Unassembled WGS sequence"/>
</dbReference>
<dbReference type="SUPFAM" id="SSF53335">
    <property type="entry name" value="S-adenosyl-L-methionine-dependent methyltransferases"/>
    <property type="match status" value="1"/>
</dbReference>
<dbReference type="InterPro" id="IPR029063">
    <property type="entry name" value="SAM-dependent_MTases_sf"/>
</dbReference>
<name>A0A4Y3QLB7_MICTE</name>
<accession>A0A4Y3QLB7</accession>
<evidence type="ECO:0000256" key="1">
    <source>
        <dbReference type="ARBA" id="ARBA00022603"/>
    </source>
</evidence>
<dbReference type="RefSeq" id="WP_170210656.1">
    <property type="nucleotide sequence ID" value="NZ_BJML01000004.1"/>
</dbReference>
<feature type="domain" description="Methyltransferase" evidence="3">
    <location>
        <begin position="38"/>
        <end position="127"/>
    </location>
</feature>
<evidence type="ECO:0000313" key="5">
    <source>
        <dbReference type="Proteomes" id="UP000319525"/>
    </source>
</evidence>
<dbReference type="Pfam" id="PF13649">
    <property type="entry name" value="Methyltransf_25"/>
    <property type="match status" value="1"/>
</dbReference>
<dbReference type="Gene3D" id="3.40.50.150">
    <property type="entry name" value="Vaccinia Virus protein VP39"/>
    <property type="match status" value="1"/>
</dbReference>
<gene>
    <name evidence="4" type="ORF">MTE01_16840</name>
</gene>
<proteinExistence type="predicted"/>
<evidence type="ECO:0000256" key="2">
    <source>
        <dbReference type="ARBA" id="ARBA00022679"/>
    </source>
</evidence>
<protein>
    <recommendedName>
        <fullName evidence="3">Methyltransferase domain-containing protein</fullName>
    </recommendedName>
</protein>
<dbReference type="Gene3D" id="2.20.130.10">
    <property type="entry name" value="CAC2371-like domains"/>
    <property type="match status" value="1"/>
</dbReference>
<evidence type="ECO:0000259" key="3">
    <source>
        <dbReference type="Pfam" id="PF13649"/>
    </source>
</evidence>
<keyword evidence="2" id="KW-0808">Transferase</keyword>
<keyword evidence="1" id="KW-0489">Methyltransferase</keyword>
<comment type="caution">
    <text evidence="4">The sequence shown here is derived from an EMBL/GenBank/DDBJ whole genome shotgun (WGS) entry which is preliminary data.</text>
</comment>
<dbReference type="InterPro" id="IPR041698">
    <property type="entry name" value="Methyltransf_25"/>
</dbReference>
<dbReference type="EMBL" id="BJML01000004">
    <property type="protein sequence ID" value="GEB45739.1"/>
    <property type="molecule type" value="Genomic_DNA"/>
</dbReference>
<sequence>MYSDFAPFYDVVQGGAAEAFAGWIERHAGESGPSRRSVLELGCGTGAVLERLPANWTKVGVDVSPEMLEIARIKRMDAEFLTADIRSLSLGRTFDVVACVYDTINHLPGSDWPSVFATAAAHLADGGVFLFDMNTLGRLRGDAGEEHTTEADGTMVSMRIRDVGDDRYDWHVRIERAGTVVEDTISEYAIALSEVGAMLEDSGFTRVEVSGGRDQPVGDDARRLFFVCRR</sequence>
<dbReference type="CDD" id="cd02440">
    <property type="entry name" value="AdoMet_MTases"/>
    <property type="match status" value="1"/>
</dbReference>
<dbReference type="GO" id="GO:0032259">
    <property type="term" value="P:methylation"/>
    <property type="evidence" value="ECO:0007669"/>
    <property type="project" value="UniProtKB-KW"/>
</dbReference>
<dbReference type="AlphaFoldDB" id="A0A4Y3QLB7"/>
<organism evidence="4 5">
    <name type="scientific">Microbacterium testaceum</name>
    <name type="common">Aureobacterium testaceum</name>
    <name type="synonym">Brevibacterium testaceum</name>
    <dbReference type="NCBI Taxonomy" id="2033"/>
    <lineage>
        <taxon>Bacteria</taxon>
        <taxon>Bacillati</taxon>
        <taxon>Actinomycetota</taxon>
        <taxon>Actinomycetes</taxon>
        <taxon>Micrococcales</taxon>
        <taxon>Microbacteriaceae</taxon>
        <taxon>Microbacterium</taxon>
    </lineage>
</organism>
<dbReference type="PANTHER" id="PTHR43861:SF1">
    <property type="entry name" value="TRANS-ACONITATE 2-METHYLTRANSFERASE"/>
    <property type="match status" value="1"/>
</dbReference>
<dbReference type="PANTHER" id="PTHR43861">
    <property type="entry name" value="TRANS-ACONITATE 2-METHYLTRANSFERASE-RELATED"/>
    <property type="match status" value="1"/>
</dbReference>
<dbReference type="GO" id="GO:0008168">
    <property type="term" value="F:methyltransferase activity"/>
    <property type="evidence" value="ECO:0007669"/>
    <property type="project" value="UniProtKB-KW"/>
</dbReference>